<keyword evidence="4" id="KW-0812">Transmembrane</keyword>
<reference evidence="9 10" key="1">
    <citation type="journal article" date="2012" name="J. Bacteriol.">
        <title>Genome sequence of a novel nicotine-degrading strain, Pseudomonas geniculata N1.</title>
        <authorList>
            <person name="Tang H."/>
            <person name="Yu H."/>
            <person name="Tai C."/>
            <person name="Huang K."/>
            <person name="Liu Y."/>
            <person name="Wang L."/>
            <person name="Yao Y."/>
            <person name="Wu G."/>
            <person name="Xu P."/>
        </authorList>
    </citation>
    <scope>NUCLEOTIDE SEQUENCE [LARGE SCALE GENOMIC DNA]</scope>
    <source>
        <strain evidence="9 10">N1</strain>
    </source>
</reference>
<feature type="domain" description="TonB-dependent transporter Oar-like beta-barrel" evidence="8">
    <location>
        <begin position="251"/>
        <end position="322"/>
    </location>
</feature>
<dbReference type="GO" id="GO:0009279">
    <property type="term" value="C:cell outer membrane"/>
    <property type="evidence" value="ECO:0007669"/>
    <property type="project" value="UniProtKB-SubCell"/>
</dbReference>
<evidence type="ECO:0000256" key="7">
    <source>
        <dbReference type="SAM" id="SignalP"/>
    </source>
</evidence>
<dbReference type="Pfam" id="PF25183">
    <property type="entry name" value="OMP_b-brl_4"/>
    <property type="match status" value="2"/>
</dbReference>
<evidence type="ECO:0000256" key="4">
    <source>
        <dbReference type="ARBA" id="ARBA00022692"/>
    </source>
</evidence>
<feature type="chain" id="PRO_5005579869" evidence="7">
    <location>
        <begin position="33"/>
        <end position="1028"/>
    </location>
</feature>
<evidence type="ECO:0000313" key="10">
    <source>
        <dbReference type="Proteomes" id="UP000036890"/>
    </source>
</evidence>
<feature type="domain" description="TonB-dependent transporter Oar-like beta-barrel" evidence="8">
    <location>
        <begin position="345"/>
        <end position="900"/>
    </location>
</feature>
<dbReference type="InterPro" id="IPR013784">
    <property type="entry name" value="Carb-bd-like_fold"/>
</dbReference>
<evidence type="ECO:0000256" key="3">
    <source>
        <dbReference type="ARBA" id="ARBA00022452"/>
    </source>
</evidence>
<dbReference type="GO" id="GO:0030246">
    <property type="term" value="F:carbohydrate binding"/>
    <property type="evidence" value="ECO:0007669"/>
    <property type="project" value="InterPro"/>
</dbReference>
<dbReference type="GO" id="GO:0044718">
    <property type="term" value="P:siderophore transmembrane transport"/>
    <property type="evidence" value="ECO:0007669"/>
    <property type="project" value="TreeGrafter"/>
</dbReference>
<comment type="subcellular location">
    <subcellularLocation>
        <location evidence="1">Cell outer membrane</location>
        <topology evidence="1">Multi-pass membrane protein</topology>
    </subcellularLocation>
</comment>
<keyword evidence="7" id="KW-0732">Signal</keyword>
<accession>A0A0L8AEE9</accession>
<evidence type="ECO:0000313" key="9">
    <source>
        <dbReference type="EMBL" id="KOF00763.1"/>
    </source>
</evidence>
<dbReference type="InterPro" id="IPR039426">
    <property type="entry name" value="TonB-dep_rcpt-like"/>
</dbReference>
<comment type="caution">
    <text evidence="9">The sequence shown here is derived from an EMBL/GenBank/DDBJ whole genome shotgun (WGS) entry which is preliminary data.</text>
</comment>
<dbReference type="SUPFAM" id="SSF56935">
    <property type="entry name" value="Porins"/>
    <property type="match status" value="1"/>
</dbReference>
<evidence type="ECO:0000256" key="5">
    <source>
        <dbReference type="ARBA" id="ARBA00023136"/>
    </source>
</evidence>
<feature type="signal peptide" evidence="7">
    <location>
        <begin position="1"/>
        <end position="32"/>
    </location>
</feature>
<name>A0A0L8AEE9_9GAMM</name>
<dbReference type="InterPro" id="IPR036942">
    <property type="entry name" value="Beta-barrel_TonB_sf"/>
</dbReference>
<dbReference type="PANTHER" id="PTHR30069:SF46">
    <property type="entry name" value="OAR PROTEIN"/>
    <property type="match status" value="1"/>
</dbReference>
<proteinExistence type="predicted"/>
<dbReference type="OrthoDB" id="9768147at2"/>
<gene>
    <name evidence="9" type="ORF">W7K_03385</name>
</gene>
<evidence type="ECO:0000256" key="1">
    <source>
        <dbReference type="ARBA" id="ARBA00004571"/>
    </source>
</evidence>
<evidence type="ECO:0000256" key="2">
    <source>
        <dbReference type="ARBA" id="ARBA00022448"/>
    </source>
</evidence>
<dbReference type="Gene3D" id="2.40.170.20">
    <property type="entry name" value="TonB-dependent receptor, beta-barrel domain"/>
    <property type="match status" value="1"/>
</dbReference>
<dbReference type="AlphaFoldDB" id="A0A0L8AEE9"/>
<evidence type="ECO:0000259" key="8">
    <source>
        <dbReference type="Pfam" id="PF25183"/>
    </source>
</evidence>
<keyword evidence="6" id="KW-0998">Cell outer membrane</keyword>
<evidence type="ECO:0000256" key="6">
    <source>
        <dbReference type="ARBA" id="ARBA00023237"/>
    </source>
</evidence>
<dbReference type="GO" id="GO:0015344">
    <property type="term" value="F:siderophore uptake transmembrane transporter activity"/>
    <property type="evidence" value="ECO:0007669"/>
    <property type="project" value="TreeGrafter"/>
</dbReference>
<dbReference type="Proteomes" id="UP000036890">
    <property type="component" value="Unassembled WGS sequence"/>
</dbReference>
<organism evidence="9 10">
    <name type="scientific">Stenotrophomonas geniculata N1</name>
    <dbReference type="NCBI Taxonomy" id="1167641"/>
    <lineage>
        <taxon>Bacteria</taxon>
        <taxon>Pseudomonadati</taxon>
        <taxon>Pseudomonadota</taxon>
        <taxon>Gammaproteobacteria</taxon>
        <taxon>Lysobacterales</taxon>
        <taxon>Lysobacteraceae</taxon>
        <taxon>Stenotrophomonas</taxon>
    </lineage>
</organism>
<dbReference type="EMBL" id="AJLO02000007">
    <property type="protein sequence ID" value="KOF00763.1"/>
    <property type="molecule type" value="Genomic_DNA"/>
</dbReference>
<keyword evidence="5" id="KW-0472">Membrane</keyword>
<sequence length="1028" mass="111509">MMHTTFRTPARRLLSTALVSCLMLAAAPNVMAQSANASLRGQVSGAQAGAEVTATNIATGTVRRGTVRADGSYSLMGLDPGTYDVVANGQSQKVTVTVASTATLNFAGAASSTPGSTAATNLDTVNVVAPTLLQEVRTSEVGKTVSLQQIQTTPQVSRNFLEFADAVPGMIFTRDAKGNTSLRGGATNSDGTNVYIDGVGQKSYVKGGGISGQSGSAGNPFPQLAIGEYKVITGNYKAEYGQVSSAAITAATKSGTNEFKGETFYRYTNESMRAMTPAERQPGKSKEDSAEKEYGFALGGPIIQDKAHFFVTYEAKRFDLPVTIAPDGAVTPSAANLPADGAAGLGPASQPFQQDLIFAKIDFEPTDNDRIELTFQDRDETQQQFSGQTAKVHGKVVDNTDRRYALRWNHSGERFYNELMVTHEEAFNNPLPLTIGNGIIYTAPDFGDSDANRPQEKTLVQVGAADAFASQVKGQKGWAIEDNLTLDGLQWAGDHTIKMGAKYKQIDLYASDAAQINPQFFYTIDNPAFPSSTPYKAQFTKASTGVTGVQSEVRAKVKQIGLFIQDDWQVNDHLQLNIGLRWDYEKNPVYTDFVTPPEVVKALFSQDPNAPVGVSQTYAQTLALSGLNVNDYISTGHNRKNFKNAWQPRLGFSYDVNADERHVFHGGAGRSYDRDLFDNLALETTKLALPQPTVYFRNPATGNCMYGQTPCFDWNPNLMNGIENVQALLGSTSNEGMEVDLLNNNMKVPYADQFSLGMSNQFGEWLTDATISRTLTYDGFAFTLGNRFNNGNFFDNQMLCGAKEPTYGQPWNCNIPGFGSLIIGQQGIKTRSTQVLLSAQKPYSKESGWGTSIAYTWTNARHNRNINEHYSFDRGTIGEYPTIKSNGAPRHRLVVTGSYDGFWGITFGGKLTLATPTPGNDWSCIAQAGTANCLPTPAAGTPGGNGRFLLGGKIFGYRSLDLQATKTFKLAGDTELYARIDIINVLNFDNFSNLNYVKSDGKLLVSYNETGDVIGTPRQVKAEVGFRF</sequence>
<dbReference type="Gene3D" id="2.60.40.1120">
    <property type="entry name" value="Carboxypeptidase-like, regulatory domain"/>
    <property type="match status" value="1"/>
</dbReference>
<dbReference type="PANTHER" id="PTHR30069">
    <property type="entry name" value="TONB-DEPENDENT OUTER MEMBRANE RECEPTOR"/>
    <property type="match status" value="1"/>
</dbReference>
<dbReference type="RefSeq" id="WP_010486722.1">
    <property type="nucleotide sequence ID" value="NZ_AJLO02000007.1"/>
</dbReference>
<protein>
    <submittedName>
        <fullName evidence="9">Membrane protein</fullName>
    </submittedName>
</protein>
<keyword evidence="2" id="KW-0813">Transport</keyword>
<dbReference type="InterPro" id="IPR057601">
    <property type="entry name" value="Oar-like_b-barrel"/>
</dbReference>
<dbReference type="SUPFAM" id="SSF49452">
    <property type="entry name" value="Starch-binding domain-like"/>
    <property type="match status" value="1"/>
</dbReference>
<keyword evidence="3" id="KW-1134">Transmembrane beta strand</keyword>